<organism evidence="1 2">
    <name type="scientific">Piloderma croceum (strain F 1598)</name>
    <dbReference type="NCBI Taxonomy" id="765440"/>
    <lineage>
        <taxon>Eukaryota</taxon>
        <taxon>Fungi</taxon>
        <taxon>Dikarya</taxon>
        <taxon>Basidiomycota</taxon>
        <taxon>Agaricomycotina</taxon>
        <taxon>Agaricomycetes</taxon>
        <taxon>Agaricomycetidae</taxon>
        <taxon>Atheliales</taxon>
        <taxon>Atheliaceae</taxon>
        <taxon>Piloderma</taxon>
    </lineage>
</organism>
<dbReference type="AlphaFoldDB" id="A0A0C3FLP3"/>
<dbReference type="Proteomes" id="UP000054166">
    <property type="component" value="Unassembled WGS sequence"/>
</dbReference>
<dbReference type="EMBL" id="KN833003">
    <property type="protein sequence ID" value="KIM80599.1"/>
    <property type="molecule type" value="Genomic_DNA"/>
</dbReference>
<gene>
    <name evidence="1" type="ORF">PILCRDRAFT_527373</name>
</gene>
<name>A0A0C3FLP3_PILCF</name>
<proteinExistence type="predicted"/>
<protein>
    <submittedName>
        <fullName evidence="1">Uncharacterized protein</fullName>
    </submittedName>
</protein>
<sequence length="79" mass="8428">MAADVSVLTEREIHKISTYVVHSITGNRLKQQENRGRHSDANIAAIVTVSNATAEAAKTIVDLRVQCGLEFSAGPPAPT</sequence>
<evidence type="ECO:0000313" key="2">
    <source>
        <dbReference type="Proteomes" id="UP000054166"/>
    </source>
</evidence>
<dbReference type="HOGENOM" id="CLU_2606870_0_0_1"/>
<reference evidence="2" key="2">
    <citation type="submission" date="2015-01" db="EMBL/GenBank/DDBJ databases">
        <title>Evolutionary Origins and Diversification of the Mycorrhizal Mutualists.</title>
        <authorList>
            <consortium name="DOE Joint Genome Institute"/>
            <consortium name="Mycorrhizal Genomics Consortium"/>
            <person name="Kohler A."/>
            <person name="Kuo A."/>
            <person name="Nagy L.G."/>
            <person name="Floudas D."/>
            <person name="Copeland A."/>
            <person name="Barry K.W."/>
            <person name="Cichocki N."/>
            <person name="Veneault-Fourrey C."/>
            <person name="LaButti K."/>
            <person name="Lindquist E.A."/>
            <person name="Lipzen A."/>
            <person name="Lundell T."/>
            <person name="Morin E."/>
            <person name="Murat C."/>
            <person name="Riley R."/>
            <person name="Ohm R."/>
            <person name="Sun H."/>
            <person name="Tunlid A."/>
            <person name="Henrissat B."/>
            <person name="Grigoriev I.V."/>
            <person name="Hibbett D.S."/>
            <person name="Martin F."/>
        </authorList>
    </citation>
    <scope>NUCLEOTIDE SEQUENCE [LARGE SCALE GENOMIC DNA]</scope>
    <source>
        <strain evidence="2">F 1598</strain>
    </source>
</reference>
<evidence type="ECO:0000313" key="1">
    <source>
        <dbReference type="EMBL" id="KIM80599.1"/>
    </source>
</evidence>
<dbReference type="InParanoid" id="A0A0C3FLP3"/>
<reference evidence="1 2" key="1">
    <citation type="submission" date="2014-04" db="EMBL/GenBank/DDBJ databases">
        <authorList>
            <consortium name="DOE Joint Genome Institute"/>
            <person name="Kuo A."/>
            <person name="Tarkka M."/>
            <person name="Buscot F."/>
            <person name="Kohler A."/>
            <person name="Nagy L.G."/>
            <person name="Floudas D."/>
            <person name="Copeland A."/>
            <person name="Barry K.W."/>
            <person name="Cichocki N."/>
            <person name="Veneault-Fourrey C."/>
            <person name="LaButti K."/>
            <person name="Lindquist E.A."/>
            <person name="Lipzen A."/>
            <person name="Lundell T."/>
            <person name="Morin E."/>
            <person name="Murat C."/>
            <person name="Sun H."/>
            <person name="Tunlid A."/>
            <person name="Henrissat B."/>
            <person name="Grigoriev I.V."/>
            <person name="Hibbett D.S."/>
            <person name="Martin F."/>
            <person name="Nordberg H.P."/>
            <person name="Cantor M.N."/>
            <person name="Hua S.X."/>
        </authorList>
    </citation>
    <scope>NUCLEOTIDE SEQUENCE [LARGE SCALE GENOMIC DNA]</scope>
    <source>
        <strain evidence="1 2">F 1598</strain>
    </source>
</reference>
<accession>A0A0C3FLP3</accession>
<keyword evidence="2" id="KW-1185">Reference proteome</keyword>